<dbReference type="Proteomes" id="UP000187012">
    <property type="component" value="Unassembled WGS sequence"/>
</dbReference>
<evidence type="ECO:0000313" key="3">
    <source>
        <dbReference type="Proteomes" id="UP000187012"/>
    </source>
</evidence>
<reference evidence="2 3" key="1">
    <citation type="submission" date="2016-12" db="EMBL/GenBank/DDBJ databases">
        <authorList>
            <person name="Song W.-J."/>
            <person name="Kurnit D.M."/>
        </authorList>
    </citation>
    <scope>NUCLEOTIDE SEQUENCE [LARGE SCALE GENOMIC DNA]</scope>
    <source>
        <strain evidence="2 3">STM7296</strain>
    </source>
</reference>
<dbReference type="RefSeq" id="WP_094778126.1">
    <property type="nucleotide sequence ID" value="NZ_CYGX02000007.1"/>
</dbReference>
<dbReference type="Gene3D" id="3.40.50.300">
    <property type="entry name" value="P-loop containing nucleotide triphosphate hydrolases"/>
    <property type="match status" value="1"/>
</dbReference>
<organism evidence="2 3">
    <name type="scientific">Paraburkholderia ribeironis</name>
    <dbReference type="NCBI Taxonomy" id="1247936"/>
    <lineage>
        <taxon>Bacteria</taxon>
        <taxon>Pseudomonadati</taxon>
        <taxon>Pseudomonadota</taxon>
        <taxon>Betaproteobacteria</taxon>
        <taxon>Burkholderiales</taxon>
        <taxon>Burkholderiaceae</taxon>
        <taxon>Paraburkholderia</taxon>
    </lineage>
</organism>
<protein>
    <recommendedName>
        <fullName evidence="1">KAP NTPase domain-containing protein</fullName>
    </recommendedName>
</protein>
<dbReference type="SUPFAM" id="SSF52540">
    <property type="entry name" value="P-loop containing nucleoside triphosphate hydrolases"/>
    <property type="match status" value="1"/>
</dbReference>
<sequence>MWHDVEATSDLLNFSLIAETAAGLIHDAGGQPISIGVSGSWGTGKSSLVKMIGTALGGKDSSGKPYLFVEFNAWLYQGFDDAKLALLQAVSDVLSDEANRQKNFLDKAIDFAKRLAAAVYRHPAFPFISITNHMDRIAKYGNASL</sequence>
<dbReference type="Pfam" id="PF07693">
    <property type="entry name" value="KAP_NTPase"/>
    <property type="match status" value="1"/>
</dbReference>
<gene>
    <name evidence="2" type="ORF">BN2475_70104</name>
</gene>
<dbReference type="OrthoDB" id="88903at2"/>
<feature type="domain" description="KAP NTPase" evidence="1">
    <location>
        <begin position="15"/>
        <end position="116"/>
    </location>
</feature>
<evidence type="ECO:0000313" key="2">
    <source>
        <dbReference type="EMBL" id="SIT36139.1"/>
    </source>
</evidence>
<accession>A0A1N7RLZ1</accession>
<name>A0A1N7RLZ1_9BURK</name>
<dbReference type="InterPro" id="IPR011646">
    <property type="entry name" value="KAP_P-loop"/>
</dbReference>
<keyword evidence="3" id="KW-1185">Reference proteome</keyword>
<evidence type="ECO:0000259" key="1">
    <source>
        <dbReference type="Pfam" id="PF07693"/>
    </source>
</evidence>
<dbReference type="EMBL" id="CYGX02000007">
    <property type="protein sequence ID" value="SIT36139.1"/>
    <property type="molecule type" value="Genomic_DNA"/>
</dbReference>
<dbReference type="AlphaFoldDB" id="A0A1N7RLZ1"/>
<proteinExistence type="predicted"/>
<dbReference type="InterPro" id="IPR027417">
    <property type="entry name" value="P-loop_NTPase"/>
</dbReference>